<gene>
    <name evidence="11" type="ORF">MBSD_1613</name>
    <name evidence="12" type="ORF">MBSD_n0130</name>
</gene>
<dbReference type="NCBIfam" id="TIGR01344">
    <property type="entry name" value="malate_syn_A"/>
    <property type="match status" value="1"/>
</dbReference>
<evidence type="ECO:0000256" key="5">
    <source>
        <dbReference type="ARBA" id="ARBA00022679"/>
    </source>
</evidence>
<dbReference type="PANTHER" id="PTHR42902:SF1">
    <property type="entry name" value="MALATE SYNTHASE 1-RELATED"/>
    <property type="match status" value="1"/>
</dbReference>
<evidence type="ECO:0000259" key="9">
    <source>
        <dbReference type="Pfam" id="PF20656"/>
    </source>
</evidence>
<evidence type="ECO:0000259" key="8">
    <source>
        <dbReference type="Pfam" id="PF01274"/>
    </source>
</evidence>
<comment type="similarity">
    <text evidence="1">Belongs to the malate synthase family.</text>
</comment>
<dbReference type="EC" id="2.3.3.9" evidence="2"/>
<dbReference type="GO" id="GO:0006099">
    <property type="term" value="P:tricarboxylic acid cycle"/>
    <property type="evidence" value="ECO:0007669"/>
    <property type="project" value="UniProtKB-KW"/>
</dbReference>
<feature type="active site" description="Proton acceptor" evidence="7">
    <location>
        <position position="168"/>
    </location>
</feature>
<dbReference type="EMBL" id="DF952379">
    <property type="protein sequence ID" value="GAN45073.1"/>
    <property type="molecule type" value="Genomic_DNA"/>
</dbReference>
<evidence type="ECO:0000259" key="10">
    <source>
        <dbReference type="Pfam" id="PF20659"/>
    </source>
</evidence>
<dbReference type="InterPro" id="IPR046363">
    <property type="entry name" value="MS_N_TIM-barrel_dom"/>
</dbReference>
<feature type="domain" description="Malate synthase N-terminal" evidence="9">
    <location>
        <begin position="13"/>
        <end position="69"/>
    </location>
</feature>
<dbReference type="InterPro" id="IPR006252">
    <property type="entry name" value="Malate_synthA"/>
</dbReference>
<dbReference type="InterPro" id="IPR048355">
    <property type="entry name" value="MS_C"/>
</dbReference>
<name>A0A0K8QJ23_9GAMM</name>
<dbReference type="GO" id="GO:0006097">
    <property type="term" value="P:glyoxylate cycle"/>
    <property type="evidence" value="ECO:0007669"/>
    <property type="project" value="UniProtKB-KW"/>
</dbReference>
<evidence type="ECO:0000313" key="13">
    <source>
        <dbReference type="Proteomes" id="UP000253740"/>
    </source>
</evidence>
<feature type="domain" description="Malate synthase C-terminal" evidence="10">
    <location>
        <begin position="414"/>
        <end position="531"/>
    </location>
</feature>
<dbReference type="Gene3D" id="3.20.20.360">
    <property type="entry name" value="Malate synthase, domain 3"/>
    <property type="match status" value="1"/>
</dbReference>
<dbReference type="AlphaFoldDB" id="A0A0K8QJ23"/>
<dbReference type="CDD" id="cd00727">
    <property type="entry name" value="malate_synt_A"/>
    <property type="match status" value="1"/>
</dbReference>
<dbReference type="InterPro" id="IPR048356">
    <property type="entry name" value="MS_N"/>
</dbReference>
<dbReference type="Gene3D" id="1.20.1220.12">
    <property type="entry name" value="Malate synthase, domain III"/>
    <property type="match status" value="1"/>
</dbReference>
<dbReference type="OrthoDB" id="9768429at2"/>
<evidence type="ECO:0000313" key="11">
    <source>
        <dbReference type="EMBL" id="GAN45073.1"/>
    </source>
</evidence>
<comment type="catalytic activity">
    <reaction evidence="6">
        <text>glyoxylate + acetyl-CoA + H2O = (S)-malate + CoA + H(+)</text>
        <dbReference type="Rhea" id="RHEA:18181"/>
        <dbReference type="ChEBI" id="CHEBI:15377"/>
        <dbReference type="ChEBI" id="CHEBI:15378"/>
        <dbReference type="ChEBI" id="CHEBI:15589"/>
        <dbReference type="ChEBI" id="CHEBI:36655"/>
        <dbReference type="ChEBI" id="CHEBI:57287"/>
        <dbReference type="ChEBI" id="CHEBI:57288"/>
        <dbReference type="EC" id="2.3.3.9"/>
    </reaction>
</comment>
<keyword evidence="4" id="KW-0816">Tricarboxylic acid cycle</keyword>
<dbReference type="FunFam" id="3.20.20.360:FF:000001">
    <property type="entry name" value="Malate synthase"/>
    <property type="match status" value="1"/>
</dbReference>
<dbReference type="InterPro" id="IPR001465">
    <property type="entry name" value="Malate_synthase_TIM"/>
</dbReference>
<dbReference type="EMBL" id="DF970134">
    <property type="protein sequence ID" value="GAP64848.1"/>
    <property type="molecule type" value="Genomic_DNA"/>
</dbReference>
<dbReference type="STRING" id="1475481.GCA_000953855_00131"/>
<dbReference type="Pfam" id="PF20659">
    <property type="entry name" value="MS_C"/>
    <property type="match status" value="1"/>
</dbReference>
<dbReference type="PANTHER" id="PTHR42902">
    <property type="entry name" value="MALATE SYNTHASE"/>
    <property type="match status" value="1"/>
</dbReference>
<sequence>MAAVMDLSAPAAVEATGRMKPGYEAILTPPALAFLADLHRRFDARRRVLLAARAERQARYDAGALPDFRADTRDIRAAEWAVAPIPAALRDRRVEITGPVDRKMVINALNSGAQVFMADFEDATAPTWDNLVAGQLNLRDAVAGTIEFRSPEGKAYRLNPAPAVLMVRPRGWHLPERHVRVDGEEVAGALFDFALFTFHNARALAARDRGPYFYLPKLQAMEEAALWDAVMEHAERALDLPAGAIKATVLIETLPAVFEMDEILYALRRRAVGLNCGRWDYIFSYLKTLRSHRDRVLPERGQVTMTVPFLKAYSEWLIRTCHRRGAFAMGGMAAQIPISGDAAANEAALAKVRADKLREVRAGHDGTWVAHPALVPVAREVFDAHMPTPNQLHVEREDVHVTRDALLAPCAGTITRRGFENDVEVALRYLAAWLDGQGCVPIHHLMEDAATAEIARAQLWQWLHRGDLAFADGAPIDFALFDRTLAAQAHRLRAAGIPGAARVDAAAALLAELTHAPRLAEFLTLPAYAQLD</sequence>
<dbReference type="GO" id="GO:0004474">
    <property type="term" value="F:malate synthase activity"/>
    <property type="evidence" value="ECO:0007669"/>
    <property type="project" value="UniProtKB-EC"/>
</dbReference>
<evidence type="ECO:0000256" key="1">
    <source>
        <dbReference type="ARBA" id="ARBA00006394"/>
    </source>
</evidence>
<dbReference type="SUPFAM" id="SSF51645">
    <property type="entry name" value="Malate synthase G"/>
    <property type="match status" value="1"/>
</dbReference>
<keyword evidence="13" id="KW-1185">Reference proteome</keyword>
<dbReference type="Pfam" id="PF01274">
    <property type="entry name" value="MS_TIM-barrel"/>
    <property type="match status" value="1"/>
</dbReference>
<feature type="active site" description="Proton donor" evidence="7">
    <location>
        <position position="448"/>
    </location>
</feature>
<evidence type="ECO:0000313" key="12">
    <source>
        <dbReference type="EMBL" id="GAP64848.1"/>
    </source>
</evidence>
<evidence type="ECO:0000256" key="2">
    <source>
        <dbReference type="ARBA" id="ARBA00012636"/>
    </source>
</evidence>
<dbReference type="PIRSF" id="PIRSF001363">
    <property type="entry name" value="Malate_synth"/>
    <property type="match status" value="1"/>
</dbReference>
<evidence type="ECO:0000256" key="7">
    <source>
        <dbReference type="PIRSR" id="PIRSR001363-1"/>
    </source>
</evidence>
<keyword evidence="3" id="KW-0329">Glyoxylate bypass</keyword>
<evidence type="ECO:0000256" key="4">
    <source>
        <dbReference type="ARBA" id="ARBA00022532"/>
    </source>
</evidence>
<dbReference type="GO" id="GO:0005737">
    <property type="term" value="C:cytoplasm"/>
    <property type="evidence" value="ECO:0007669"/>
    <property type="project" value="TreeGrafter"/>
</dbReference>
<organism evidence="12">
    <name type="scientific">Mizugakiibacter sediminis</name>
    <dbReference type="NCBI Taxonomy" id="1475481"/>
    <lineage>
        <taxon>Bacteria</taxon>
        <taxon>Pseudomonadati</taxon>
        <taxon>Pseudomonadota</taxon>
        <taxon>Gammaproteobacteria</taxon>
        <taxon>Lysobacterales</taxon>
        <taxon>Rhodanobacteraceae</taxon>
        <taxon>Mizugakiibacter</taxon>
    </lineage>
</organism>
<reference evidence="11" key="1">
    <citation type="submission" date="2015-03" db="EMBL/GenBank/DDBJ databases">
        <title>Draft genome sequence of Mizugakiibacter sediminis skMP5.</title>
        <authorList>
            <person name="Watanabe T."/>
            <person name="Kojima H."/>
            <person name="Fukui M."/>
        </authorList>
    </citation>
    <scope>NUCLEOTIDE SEQUENCE</scope>
    <source>
        <strain evidence="11">SkMP5</strain>
    </source>
</reference>
<dbReference type="HOGENOM" id="CLU_018928_3_0_6"/>
<proteinExistence type="inferred from homology"/>
<dbReference type="InterPro" id="IPR044856">
    <property type="entry name" value="Malate_synth_C_sf"/>
</dbReference>
<reference evidence="12" key="2">
    <citation type="submission" date="2015-08" db="EMBL/GenBank/DDBJ databases">
        <title>Complete DNA Sequence of Pseudomonas syringae pv. actinidiae, the Causal Agent of Kiwifruit Canker Disease.</title>
        <authorList>
            <person name="Rikkerink E.H.A."/>
            <person name="Fineran P.C."/>
        </authorList>
    </citation>
    <scope>NUCLEOTIDE SEQUENCE</scope>
    <source>
        <strain evidence="12">SkMP5</strain>
    </source>
</reference>
<dbReference type="InterPro" id="IPR011076">
    <property type="entry name" value="Malate_synth_sf"/>
</dbReference>
<dbReference type="Pfam" id="PF20656">
    <property type="entry name" value="MS_N"/>
    <property type="match status" value="1"/>
</dbReference>
<evidence type="ECO:0000256" key="3">
    <source>
        <dbReference type="ARBA" id="ARBA00022435"/>
    </source>
</evidence>
<accession>A0A0K8QJ23</accession>
<feature type="domain" description="Malate synthase TIM barrel" evidence="8">
    <location>
        <begin position="164"/>
        <end position="408"/>
    </location>
</feature>
<protein>
    <recommendedName>
        <fullName evidence="2">malate synthase</fullName>
        <ecNumber evidence="2">2.3.3.9</ecNumber>
    </recommendedName>
</protein>
<dbReference type="FunFam" id="1.20.1220.12:FF:000001">
    <property type="entry name" value="Malate synthase"/>
    <property type="match status" value="1"/>
</dbReference>
<dbReference type="Proteomes" id="UP000253740">
    <property type="component" value="Unassembled WGS sequence"/>
</dbReference>
<keyword evidence="5" id="KW-0808">Transferase</keyword>
<evidence type="ECO:0000256" key="6">
    <source>
        <dbReference type="ARBA" id="ARBA00047918"/>
    </source>
</evidence>